<evidence type="ECO:0000256" key="1">
    <source>
        <dbReference type="SAM" id="MobiDB-lite"/>
    </source>
</evidence>
<proteinExistence type="predicted"/>
<gene>
    <name evidence="2" type="ORF">SAMN04488552_0649</name>
</gene>
<dbReference type="RefSeq" id="WP_157717355.1">
    <property type="nucleotide sequence ID" value="NZ_LT629745.1"/>
</dbReference>
<dbReference type="Proteomes" id="UP000198858">
    <property type="component" value="Chromosome I"/>
</dbReference>
<dbReference type="STRING" id="1250231.SAMN04488552_0649"/>
<dbReference type="AlphaFoldDB" id="A0A1H1LBH9"/>
<sequence>MNKQTPKGSNNKNGGQKGESKNSSNKPKPTISRSGTKPPPSPKKGK</sequence>
<name>A0A1H1LBH9_9FLAO</name>
<evidence type="ECO:0000313" key="3">
    <source>
        <dbReference type="Proteomes" id="UP000198858"/>
    </source>
</evidence>
<feature type="compositionally biased region" description="Pro residues" evidence="1">
    <location>
        <begin position="37"/>
        <end position="46"/>
    </location>
</feature>
<feature type="region of interest" description="Disordered" evidence="1">
    <location>
        <begin position="1"/>
        <end position="46"/>
    </location>
</feature>
<evidence type="ECO:0000313" key="2">
    <source>
        <dbReference type="EMBL" id="SDR71229.1"/>
    </source>
</evidence>
<organism evidence="2 3">
    <name type="scientific">Christiangramia echinicola</name>
    <dbReference type="NCBI Taxonomy" id="279359"/>
    <lineage>
        <taxon>Bacteria</taxon>
        <taxon>Pseudomonadati</taxon>
        <taxon>Bacteroidota</taxon>
        <taxon>Flavobacteriia</taxon>
        <taxon>Flavobacteriales</taxon>
        <taxon>Flavobacteriaceae</taxon>
        <taxon>Christiangramia</taxon>
    </lineage>
</organism>
<keyword evidence="3" id="KW-1185">Reference proteome</keyword>
<reference evidence="2 3" key="1">
    <citation type="submission" date="2016-10" db="EMBL/GenBank/DDBJ databases">
        <authorList>
            <person name="Varghese N."/>
            <person name="Submissions S."/>
        </authorList>
    </citation>
    <scope>NUCLEOTIDE SEQUENCE [LARGE SCALE GENOMIC DNA]</scope>
    <source>
        <strain evidence="2 3">Mar_2010_102</strain>
    </source>
</reference>
<protein>
    <submittedName>
        <fullName evidence="2">Uncharacterized protein</fullName>
    </submittedName>
</protein>
<dbReference type="EMBL" id="LT629745">
    <property type="protein sequence ID" value="SDR71229.1"/>
    <property type="molecule type" value="Genomic_DNA"/>
</dbReference>
<accession>A0A1H1LBH9</accession>